<proteinExistence type="predicted"/>
<keyword evidence="3" id="KW-1185">Reference proteome</keyword>
<reference evidence="1 3" key="1">
    <citation type="journal article" date="2008" name="Science">
        <title>The Physcomitrella genome reveals evolutionary insights into the conquest of land by plants.</title>
        <authorList>
            <person name="Rensing S."/>
            <person name="Lang D."/>
            <person name="Zimmer A."/>
            <person name="Terry A."/>
            <person name="Salamov A."/>
            <person name="Shapiro H."/>
            <person name="Nishiyama T."/>
            <person name="Perroud P.-F."/>
            <person name="Lindquist E."/>
            <person name="Kamisugi Y."/>
            <person name="Tanahashi T."/>
            <person name="Sakakibara K."/>
            <person name="Fujita T."/>
            <person name="Oishi K."/>
            <person name="Shin-I T."/>
            <person name="Kuroki Y."/>
            <person name="Toyoda A."/>
            <person name="Suzuki Y."/>
            <person name="Hashimoto A."/>
            <person name="Yamaguchi K."/>
            <person name="Sugano A."/>
            <person name="Kohara Y."/>
            <person name="Fujiyama A."/>
            <person name="Anterola A."/>
            <person name="Aoki S."/>
            <person name="Ashton N."/>
            <person name="Barbazuk W.B."/>
            <person name="Barker E."/>
            <person name="Bennetzen J."/>
            <person name="Bezanilla M."/>
            <person name="Blankenship R."/>
            <person name="Cho S.H."/>
            <person name="Dutcher S."/>
            <person name="Estelle M."/>
            <person name="Fawcett J.A."/>
            <person name="Gundlach H."/>
            <person name="Hanada K."/>
            <person name="Heyl A."/>
            <person name="Hicks K.A."/>
            <person name="Hugh J."/>
            <person name="Lohr M."/>
            <person name="Mayer K."/>
            <person name="Melkozernov A."/>
            <person name="Murata T."/>
            <person name="Nelson D."/>
            <person name="Pils B."/>
            <person name="Prigge M."/>
            <person name="Reiss B."/>
            <person name="Renner T."/>
            <person name="Rombauts S."/>
            <person name="Rushton P."/>
            <person name="Sanderfoot A."/>
            <person name="Schween G."/>
            <person name="Shiu S.-H."/>
            <person name="Stueber K."/>
            <person name="Theodoulou F.L."/>
            <person name="Tu H."/>
            <person name="Van de Peer Y."/>
            <person name="Verrier P.J."/>
            <person name="Waters E."/>
            <person name="Wood A."/>
            <person name="Yang L."/>
            <person name="Cove D."/>
            <person name="Cuming A."/>
            <person name="Hasebe M."/>
            <person name="Lucas S."/>
            <person name="Mishler D.B."/>
            <person name="Reski R."/>
            <person name="Grigoriev I."/>
            <person name="Quatrano R.S."/>
            <person name="Boore J.L."/>
        </authorList>
    </citation>
    <scope>NUCLEOTIDE SEQUENCE [LARGE SCALE GENOMIC DNA]</scope>
    <source>
        <strain evidence="2 3">cv. Gransden 2004</strain>
    </source>
</reference>
<dbReference type="InParanoid" id="A0A2K1L1R1"/>
<dbReference type="EMBL" id="ABEU02000002">
    <property type="protein sequence ID" value="PNR59967.1"/>
    <property type="molecule type" value="Genomic_DNA"/>
</dbReference>
<dbReference type="EnsemblPlants" id="Pp3c2_16230V3.1">
    <property type="protein sequence ID" value="Pp3c2_16230V3.1"/>
    <property type="gene ID" value="Pp3c2_16230"/>
</dbReference>
<reference evidence="1 3" key="2">
    <citation type="journal article" date="2018" name="Plant J.">
        <title>The Physcomitrella patens chromosome-scale assembly reveals moss genome structure and evolution.</title>
        <authorList>
            <person name="Lang D."/>
            <person name="Ullrich K.K."/>
            <person name="Murat F."/>
            <person name="Fuchs J."/>
            <person name="Jenkins J."/>
            <person name="Haas F.B."/>
            <person name="Piednoel M."/>
            <person name="Gundlach H."/>
            <person name="Van Bel M."/>
            <person name="Meyberg R."/>
            <person name="Vives C."/>
            <person name="Morata J."/>
            <person name="Symeonidi A."/>
            <person name="Hiss M."/>
            <person name="Muchero W."/>
            <person name="Kamisugi Y."/>
            <person name="Saleh O."/>
            <person name="Blanc G."/>
            <person name="Decker E.L."/>
            <person name="van Gessel N."/>
            <person name="Grimwood J."/>
            <person name="Hayes R.D."/>
            <person name="Graham S.W."/>
            <person name="Gunter L.E."/>
            <person name="McDaniel S.F."/>
            <person name="Hoernstein S.N.W."/>
            <person name="Larsson A."/>
            <person name="Li F.W."/>
            <person name="Perroud P.F."/>
            <person name="Phillips J."/>
            <person name="Ranjan P."/>
            <person name="Rokshar D.S."/>
            <person name="Rothfels C.J."/>
            <person name="Schneider L."/>
            <person name="Shu S."/>
            <person name="Stevenson D.W."/>
            <person name="Thummler F."/>
            <person name="Tillich M."/>
            <person name="Villarreal Aguilar J.C."/>
            <person name="Widiez T."/>
            <person name="Wong G.K."/>
            <person name="Wymore A."/>
            <person name="Zhang Y."/>
            <person name="Zimmer A.D."/>
            <person name="Quatrano R.S."/>
            <person name="Mayer K.F.X."/>
            <person name="Goodstein D."/>
            <person name="Casacuberta J.M."/>
            <person name="Vandepoele K."/>
            <person name="Reski R."/>
            <person name="Cuming A.C."/>
            <person name="Tuskan G.A."/>
            <person name="Maumus F."/>
            <person name="Salse J."/>
            <person name="Schmutz J."/>
            <person name="Rensing S.A."/>
        </authorList>
    </citation>
    <scope>NUCLEOTIDE SEQUENCE [LARGE SCALE GENOMIC DNA]</scope>
    <source>
        <strain evidence="2 3">cv. Gransden 2004</strain>
    </source>
</reference>
<sequence>MWIPAYDLQRNLLRHIQYSLSDATIASHPSNTSAKFRRWAISFNATDEDHISIKLPQYFIRINCAWAPLFDSLKVDERLRSPSDWVCHLEKSNRLRANSVAADCYLMYHPIFVLLAKAALGCTIVRHWFASNLPYFGGVHSVNLGFNGEGWKAVAVPCPSELSSLQQERRTGSNFED</sequence>
<accession>A0A2K1L1R1</accession>
<name>A0A2K1L1R1_PHYPA</name>
<organism evidence="1">
    <name type="scientific">Physcomitrium patens</name>
    <name type="common">Spreading-leaved earth moss</name>
    <name type="synonym">Physcomitrella patens</name>
    <dbReference type="NCBI Taxonomy" id="3218"/>
    <lineage>
        <taxon>Eukaryota</taxon>
        <taxon>Viridiplantae</taxon>
        <taxon>Streptophyta</taxon>
        <taxon>Embryophyta</taxon>
        <taxon>Bryophyta</taxon>
        <taxon>Bryophytina</taxon>
        <taxon>Bryopsida</taxon>
        <taxon>Funariidae</taxon>
        <taxon>Funariales</taxon>
        <taxon>Funariaceae</taxon>
        <taxon>Physcomitrium</taxon>
    </lineage>
</organism>
<evidence type="ECO:0000313" key="1">
    <source>
        <dbReference type="EMBL" id="PNR59967.1"/>
    </source>
</evidence>
<evidence type="ECO:0000313" key="3">
    <source>
        <dbReference type="Proteomes" id="UP000006727"/>
    </source>
</evidence>
<evidence type="ECO:0000313" key="2">
    <source>
        <dbReference type="EnsemblPlants" id="Pp3c2_16230V3.1"/>
    </source>
</evidence>
<dbReference type="Proteomes" id="UP000006727">
    <property type="component" value="Chromosome 2"/>
</dbReference>
<dbReference type="Gramene" id="Pp3c2_16230V3.1">
    <property type="protein sequence ID" value="Pp3c2_16230V3.1"/>
    <property type="gene ID" value="Pp3c2_16230"/>
</dbReference>
<protein>
    <submittedName>
        <fullName evidence="1 2">Uncharacterized protein</fullName>
    </submittedName>
</protein>
<reference evidence="2" key="3">
    <citation type="submission" date="2020-12" db="UniProtKB">
        <authorList>
            <consortium name="EnsemblPlants"/>
        </authorList>
    </citation>
    <scope>IDENTIFICATION</scope>
</reference>
<gene>
    <name evidence="1" type="ORF">PHYPA_002759</name>
</gene>
<dbReference type="AlphaFoldDB" id="A0A2K1L1R1"/>
<dbReference type="PaxDb" id="3218-PP1S30_340V6.1"/>